<protein>
    <recommendedName>
        <fullName evidence="1">PucR C-terminal helix-turn-helix domain-containing protein</fullName>
    </recommendedName>
</protein>
<dbReference type="InterPro" id="IPR042070">
    <property type="entry name" value="PucR_C-HTH_sf"/>
</dbReference>
<evidence type="ECO:0000313" key="3">
    <source>
        <dbReference type="Proteomes" id="UP000054709"/>
    </source>
</evidence>
<evidence type="ECO:0000259" key="1">
    <source>
        <dbReference type="Pfam" id="PF13556"/>
    </source>
</evidence>
<sequence>MSLSALYQQVFEAAAKGGMQTIINAAYSVIKMPIIVTDVSFRNLAIAPCESLGDKIWDTMLLIGGAPQEMVVGFHKEKYMHAAFTETPPYYVDWGDCQKLPRIQEIIKINDVVEGYVAILCPRERHEPWHDQASTIIAKACSMELERKANHNLEGNPLSLLLVKELFDNRIVTPEQLELWKHGLNLSFSGDFLLFAVQADYAKTTTVLKYMLGQLKQQYPHQLSLLEGNVLLLLLYGLAEQDNTCAVETRIKLILRPFNARSGVSRRFTNILELDTYRFQAEESLKLGIESTDNHFIYRYDDYVLPIVLHRFTRNITKSNWISPAIPRVASYDEENGTSYLETLETYVLEICSSQRVTDLLHIHRNTLLYRLNKIEEIIGFPISDPKYYPHLLLSFQMLNMQQGQYHAEGVSVTTKYK</sequence>
<feature type="domain" description="PucR C-terminal helix-turn-helix" evidence="1">
    <location>
        <begin position="340"/>
        <end position="394"/>
    </location>
</feature>
<dbReference type="EMBL" id="LCZJ02000033">
    <property type="protein sequence ID" value="KTD84605.1"/>
    <property type="molecule type" value="Genomic_DNA"/>
</dbReference>
<dbReference type="InterPro" id="IPR051448">
    <property type="entry name" value="CdaR-like_regulators"/>
</dbReference>
<dbReference type="RefSeq" id="WP_060625318.1">
    <property type="nucleotide sequence ID" value="NZ_LCZJ02000033.1"/>
</dbReference>
<dbReference type="PANTHER" id="PTHR33744">
    <property type="entry name" value="CARBOHYDRATE DIACID REGULATOR"/>
    <property type="match status" value="1"/>
</dbReference>
<evidence type="ECO:0000313" key="2">
    <source>
        <dbReference type="EMBL" id="KTD84605.1"/>
    </source>
</evidence>
<dbReference type="PANTHER" id="PTHR33744:SF1">
    <property type="entry name" value="DNA-BINDING TRANSCRIPTIONAL ACTIVATOR ADER"/>
    <property type="match status" value="1"/>
</dbReference>
<organism evidence="2 3">
    <name type="scientific">Paenibacillus etheri</name>
    <dbReference type="NCBI Taxonomy" id="1306852"/>
    <lineage>
        <taxon>Bacteria</taxon>
        <taxon>Bacillati</taxon>
        <taxon>Bacillota</taxon>
        <taxon>Bacilli</taxon>
        <taxon>Bacillales</taxon>
        <taxon>Paenibacillaceae</taxon>
        <taxon>Paenibacillus</taxon>
    </lineage>
</organism>
<dbReference type="InterPro" id="IPR025736">
    <property type="entry name" value="PucR_C-HTH_dom"/>
</dbReference>
<accession>A0A0W1ATM2</accession>
<name>A0A0W1ATM2_9BACL</name>
<dbReference type="Gene3D" id="1.10.10.2840">
    <property type="entry name" value="PucR C-terminal helix-turn-helix domain"/>
    <property type="match status" value="1"/>
</dbReference>
<reference evidence="2 3" key="1">
    <citation type="journal article" date="2015" name="Int. Biodeterior. Biodegradation">
        <title>Physiological and genetic screening methods for the isolation of methyl tert-butyl ether-degrading bacteria for bioremediation purposes.</title>
        <authorList>
            <person name="Guisado I.M."/>
            <person name="Purswani J."/>
            <person name="Gonzalez Lopez J."/>
            <person name="Pozo C."/>
        </authorList>
    </citation>
    <scope>NUCLEOTIDE SEQUENCE [LARGE SCALE GENOMIC DNA]</scope>
    <source>
        <strain evidence="2 3">SH7</strain>
    </source>
</reference>
<dbReference type="OrthoDB" id="142218at2"/>
<dbReference type="Proteomes" id="UP000054709">
    <property type="component" value="Unassembled WGS sequence"/>
</dbReference>
<dbReference type="AlphaFoldDB" id="A0A0W1ATM2"/>
<dbReference type="Pfam" id="PF13556">
    <property type="entry name" value="HTH_30"/>
    <property type="match status" value="1"/>
</dbReference>
<gene>
    <name evidence="2" type="ORF">UQ64_23375</name>
</gene>
<comment type="caution">
    <text evidence="2">The sequence shown here is derived from an EMBL/GenBank/DDBJ whole genome shotgun (WGS) entry which is preliminary data.</text>
</comment>
<keyword evidence="3" id="KW-1185">Reference proteome</keyword>
<proteinExistence type="predicted"/>